<evidence type="ECO:0000256" key="1">
    <source>
        <dbReference type="ARBA" id="ARBA00004196"/>
    </source>
</evidence>
<keyword evidence="3" id="KW-0813">Transport</keyword>
<gene>
    <name evidence="6" type="ORF">B8V81_4849</name>
</gene>
<accession>A0A2N5N7W0</accession>
<feature type="region of interest" description="Disordered" evidence="5">
    <location>
        <begin position="493"/>
        <end position="520"/>
    </location>
</feature>
<name>A0A2N5N7W0_9BACL</name>
<dbReference type="InterPro" id="IPR006059">
    <property type="entry name" value="SBP"/>
</dbReference>
<organism evidence="6 7">
    <name type="scientific">Paenibacillus pasadenensis</name>
    <dbReference type="NCBI Taxonomy" id="217090"/>
    <lineage>
        <taxon>Bacteria</taxon>
        <taxon>Bacillati</taxon>
        <taxon>Bacillota</taxon>
        <taxon>Bacilli</taxon>
        <taxon>Bacillales</taxon>
        <taxon>Paenibacillaceae</taxon>
        <taxon>Paenibacillus</taxon>
    </lineage>
</organism>
<dbReference type="PANTHER" id="PTHR43649">
    <property type="entry name" value="ARABINOSE-BINDING PROTEIN-RELATED"/>
    <property type="match status" value="1"/>
</dbReference>
<proteinExistence type="inferred from homology"/>
<dbReference type="EMBL" id="NFEZ01000004">
    <property type="protein sequence ID" value="PLT46418.1"/>
    <property type="molecule type" value="Genomic_DNA"/>
</dbReference>
<dbReference type="SUPFAM" id="SSF53850">
    <property type="entry name" value="Periplasmic binding protein-like II"/>
    <property type="match status" value="1"/>
</dbReference>
<sequence>MKELGENAVVKKKGTRLRAAGLAAMAAALAAGTLVGCSGSSSEQAEQSVLRIGMLYGSPDNDSWFRQQYTDTFEFTHPNVSLEIVYANNYNDMRYTNGDQQKEQPDPYEKMQELLTGQNPVDVVMVDYYQLQRMVQDGLLQQLDPLIAKDKFDISDYVPTVIDGIKAAGDSKIYVLTPTFSGSALFYNKKIFSDAGVQPPTDKMTWNQVFDLARKVKGGTGEKQVFGLTMNRWSGGDPFSDLQTYIAPLQLKMFDDKGEKMLVDSGPAWSNAWDTILKLYKEDVLPTQEKIQKINEAQQKQREKDQNSFMYQNDLFNSGNVAMTIADYNYIMELKNIKDAAATNKNMKPIDWDVVTVPVFEEHPDVGGNSYLGQPMGINAKAQNPDGAWEFIKFLNSREWAKLKSRSTYEIPARAEFIKPIDGMQYNIKAFYSLKPVPPTSSAMEELARKKPGIYEVQSIGQQSFQQALSGKMTAEEAVKDWATKGNALLAKLKTNPTNSPEGKEGGSTDGGAVEVLPAG</sequence>
<dbReference type="Gene3D" id="3.40.190.10">
    <property type="entry name" value="Periplasmic binding protein-like II"/>
    <property type="match status" value="1"/>
</dbReference>
<dbReference type="Pfam" id="PF01547">
    <property type="entry name" value="SBP_bac_1"/>
    <property type="match status" value="1"/>
</dbReference>
<evidence type="ECO:0000256" key="3">
    <source>
        <dbReference type="ARBA" id="ARBA00022448"/>
    </source>
</evidence>
<evidence type="ECO:0000256" key="4">
    <source>
        <dbReference type="ARBA" id="ARBA00022729"/>
    </source>
</evidence>
<dbReference type="Proteomes" id="UP000234789">
    <property type="component" value="Unassembled WGS sequence"/>
</dbReference>
<dbReference type="AlphaFoldDB" id="A0A2N5N7W0"/>
<protein>
    <submittedName>
        <fullName evidence="6">N-Acetyl-D-glucosamine ABC transport system, sugar-binding protein</fullName>
    </submittedName>
</protein>
<evidence type="ECO:0000313" key="7">
    <source>
        <dbReference type="Proteomes" id="UP000234789"/>
    </source>
</evidence>
<dbReference type="InterPro" id="IPR050490">
    <property type="entry name" value="Bact_solute-bd_prot1"/>
</dbReference>
<evidence type="ECO:0000256" key="2">
    <source>
        <dbReference type="ARBA" id="ARBA00008520"/>
    </source>
</evidence>
<comment type="caution">
    <text evidence="6">The sequence shown here is derived from an EMBL/GenBank/DDBJ whole genome shotgun (WGS) entry which is preliminary data.</text>
</comment>
<evidence type="ECO:0000256" key="5">
    <source>
        <dbReference type="SAM" id="MobiDB-lite"/>
    </source>
</evidence>
<comment type="subcellular location">
    <subcellularLocation>
        <location evidence="1">Cell envelope</location>
    </subcellularLocation>
</comment>
<comment type="similarity">
    <text evidence="2">Belongs to the bacterial solute-binding protein 1 family.</text>
</comment>
<reference evidence="6 7" key="1">
    <citation type="submission" date="2017-05" db="EMBL/GenBank/DDBJ databases">
        <title>Functional genome analysis of Paenibacillus pasadenensis strain R16: insights on endophytic life style and antifungal activity.</title>
        <authorList>
            <person name="Passera A."/>
            <person name="Marcolungo L."/>
            <person name="Casati P."/>
            <person name="Brasca M."/>
            <person name="Quaglino F."/>
            <person name="Delledonne M."/>
        </authorList>
    </citation>
    <scope>NUCLEOTIDE SEQUENCE [LARGE SCALE GENOMIC DNA]</scope>
    <source>
        <strain evidence="6 7">R16</strain>
    </source>
</reference>
<dbReference type="GO" id="GO:0030313">
    <property type="term" value="C:cell envelope"/>
    <property type="evidence" value="ECO:0007669"/>
    <property type="project" value="UniProtKB-SubCell"/>
</dbReference>
<evidence type="ECO:0000313" key="6">
    <source>
        <dbReference type="EMBL" id="PLT46418.1"/>
    </source>
</evidence>
<keyword evidence="7" id="KW-1185">Reference proteome</keyword>
<keyword evidence="4" id="KW-0732">Signal</keyword>
<dbReference type="PANTHER" id="PTHR43649:SF31">
    <property type="entry name" value="SN-GLYCEROL-3-PHOSPHATE-BINDING PERIPLASMIC PROTEIN UGPB"/>
    <property type="match status" value="1"/>
</dbReference>
<dbReference type="RefSeq" id="WP_084136445.1">
    <property type="nucleotide sequence ID" value="NZ_BIMM01000035.1"/>
</dbReference>